<dbReference type="GO" id="GO:0015658">
    <property type="term" value="F:branched-chain amino acid transmembrane transporter activity"/>
    <property type="evidence" value="ECO:0007669"/>
    <property type="project" value="InterPro"/>
</dbReference>
<dbReference type="GO" id="GO:0015807">
    <property type="term" value="P:L-amino acid transport"/>
    <property type="evidence" value="ECO:0007669"/>
    <property type="project" value="TreeGrafter"/>
</dbReference>
<dbReference type="PROSITE" id="PS50893">
    <property type="entry name" value="ABC_TRANSPORTER_2"/>
    <property type="match status" value="1"/>
</dbReference>
<keyword evidence="2" id="KW-0813">Transport</keyword>
<dbReference type="PIRSF" id="PIRSF039137">
    <property type="entry name" value="ABC_branched_ATPase"/>
    <property type="match status" value="1"/>
</dbReference>
<dbReference type="InterPro" id="IPR030660">
    <property type="entry name" value="ABC_branched_ATPase_LivF/BraG"/>
</dbReference>
<dbReference type="PROSITE" id="PS00211">
    <property type="entry name" value="ABC_TRANSPORTER_1"/>
    <property type="match status" value="1"/>
</dbReference>
<dbReference type="EMBL" id="CP026538">
    <property type="protein sequence ID" value="QAZ69328.1"/>
    <property type="molecule type" value="Genomic_DNA"/>
</dbReference>
<dbReference type="Proteomes" id="UP000293296">
    <property type="component" value="Chromosome"/>
</dbReference>
<dbReference type="CDD" id="cd03224">
    <property type="entry name" value="ABC_TM1139_LivF_branched"/>
    <property type="match status" value="1"/>
</dbReference>
<dbReference type="Pfam" id="PF00005">
    <property type="entry name" value="ABC_tran"/>
    <property type="match status" value="1"/>
</dbReference>
<dbReference type="GO" id="GO:0005524">
    <property type="term" value="F:ATP binding"/>
    <property type="evidence" value="ECO:0007669"/>
    <property type="project" value="UniProtKB-KW"/>
</dbReference>
<proteinExistence type="inferred from homology"/>
<evidence type="ECO:0000313" key="8">
    <source>
        <dbReference type="Proteomes" id="UP000293296"/>
    </source>
</evidence>
<dbReference type="GO" id="GO:0016887">
    <property type="term" value="F:ATP hydrolysis activity"/>
    <property type="evidence" value="ECO:0007669"/>
    <property type="project" value="InterPro"/>
</dbReference>
<comment type="similarity">
    <text evidence="1">Belongs to the ABC transporter superfamily.</text>
</comment>
<evidence type="ECO:0000256" key="1">
    <source>
        <dbReference type="ARBA" id="ARBA00005417"/>
    </source>
</evidence>
<evidence type="ECO:0000256" key="4">
    <source>
        <dbReference type="ARBA" id="ARBA00022840"/>
    </source>
</evidence>
<evidence type="ECO:0000256" key="2">
    <source>
        <dbReference type="ARBA" id="ARBA00022448"/>
    </source>
</evidence>
<keyword evidence="3" id="KW-0547">Nucleotide-binding</keyword>
<evidence type="ECO:0000256" key="5">
    <source>
        <dbReference type="ARBA" id="ARBA00022970"/>
    </source>
</evidence>
<dbReference type="SUPFAM" id="SSF52540">
    <property type="entry name" value="P-loop containing nucleoside triphosphate hydrolases"/>
    <property type="match status" value="1"/>
</dbReference>
<gene>
    <name evidence="7" type="primary">livF</name>
    <name evidence="7" type="ORF">C3Y92_19630</name>
</gene>
<name>A0A4P6HUZ2_9BACT</name>
<protein>
    <submittedName>
        <fullName evidence="7">ABC transporter ATP-binding protein</fullName>
    </submittedName>
</protein>
<dbReference type="PANTHER" id="PTHR43820">
    <property type="entry name" value="HIGH-AFFINITY BRANCHED-CHAIN AMINO ACID TRANSPORT ATP-BINDING PROTEIN LIVF"/>
    <property type="match status" value="1"/>
</dbReference>
<accession>A0A4P6HUZ2</accession>
<keyword evidence="8" id="KW-1185">Reference proteome</keyword>
<dbReference type="OrthoDB" id="9809450at2"/>
<dbReference type="AlphaFoldDB" id="A0A4P6HUZ2"/>
<dbReference type="InterPro" id="IPR027417">
    <property type="entry name" value="P-loop_NTPase"/>
</dbReference>
<reference evidence="7 8" key="1">
    <citation type="submission" date="2018-02" db="EMBL/GenBank/DDBJ databases">
        <title>Genome sequence of Desulfovibrio carbinolicus DSM 3852.</title>
        <authorList>
            <person name="Wilbanks E."/>
            <person name="Skennerton C.T."/>
            <person name="Orphan V.J."/>
        </authorList>
    </citation>
    <scope>NUCLEOTIDE SEQUENCE [LARGE SCALE GENOMIC DNA]</scope>
    <source>
        <strain evidence="7 8">DSM 3852</strain>
    </source>
</reference>
<sequence>MAAILELEGVCAHYGRIQALRDVSLRVEEGEVVTIIGANGAGKSTTLMTICGIVRATAGEVRYAGESIRDKRPDQLPALGLCQVPEGRRIFPRLTVQENLDMGAFLRRDADEIEADLGMVFRLFPVLHERRKQHGGTLSGGEQQMLAIARALMGRPRMLLLDEPSLGLSPMISQHIFRIIRNVNEERGMTVLLVEQNANMALKLADRAYVMETGAVVMEDDAAALRENADIRKAYLGQ</sequence>
<dbReference type="SMART" id="SM00382">
    <property type="entry name" value="AAA"/>
    <property type="match status" value="1"/>
</dbReference>
<evidence type="ECO:0000256" key="3">
    <source>
        <dbReference type="ARBA" id="ARBA00022741"/>
    </source>
</evidence>
<dbReference type="Gene3D" id="3.40.50.300">
    <property type="entry name" value="P-loop containing nucleotide triphosphate hydrolases"/>
    <property type="match status" value="1"/>
</dbReference>
<dbReference type="PANTHER" id="PTHR43820:SF4">
    <property type="entry name" value="HIGH-AFFINITY BRANCHED-CHAIN AMINO ACID TRANSPORT ATP-BINDING PROTEIN LIVF"/>
    <property type="match status" value="1"/>
</dbReference>
<feature type="domain" description="ABC transporter" evidence="6">
    <location>
        <begin position="5"/>
        <end position="238"/>
    </location>
</feature>
<dbReference type="KEGG" id="dcb:C3Y92_19630"/>
<evidence type="ECO:0000259" key="6">
    <source>
        <dbReference type="PROSITE" id="PS50893"/>
    </source>
</evidence>
<dbReference type="InterPro" id="IPR003439">
    <property type="entry name" value="ABC_transporter-like_ATP-bd"/>
</dbReference>
<dbReference type="InterPro" id="IPR052156">
    <property type="entry name" value="BCAA_Transport_ATP-bd_LivF"/>
</dbReference>
<organism evidence="7 8">
    <name type="scientific">Solidesulfovibrio carbinolicus</name>
    <dbReference type="NCBI Taxonomy" id="296842"/>
    <lineage>
        <taxon>Bacteria</taxon>
        <taxon>Pseudomonadati</taxon>
        <taxon>Thermodesulfobacteriota</taxon>
        <taxon>Desulfovibrionia</taxon>
        <taxon>Desulfovibrionales</taxon>
        <taxon>Desulfovibrionaceae</taxon>
        <taxon>Solidesulfovibrio</taxon>
    </lineage>
</organism>
<evidence type="ECO:0000313" key="7">
    <source>
        <dbReference type="EMBL" id="QAZ69328.1"/>
    </source>
</evidence>
<dbReference type="RefSeq" id="WP_015863163.1">
    <property type="nucleotide sequence ID" value="NZ_CP026538.1"/>
</dbReference>
<dbReference type="InterPro" id="IPR003593">
    <property type="entry name" value="AAA+_ATPase"/>
</dbReference>
<keyword evidence="5" id="KW-0029">Amino-acid transport</keyword>
<keyword evidence="4 7" id="KW-0067">ATP-binding</keyword>
<dbReference type="InterPro" id="IPR017871">
    <property type="entry name" value="ABC_transporter-like_CS"/>
</dbReference>